<dbReference type="Gene3D" id="3.30.70.240">
    <property type="match status" value="1"/>
</dbReference>
<dbReference type="InterPro" id="IPR035649">
    <property type="entry name" value="EFG_V"/>
</dbReference>
<evidence type="ECO:0000259" key="8">
    <source>
        <dbReference type="PROSITE" id="PS51722"/>
    </source>
</evidence>
<evidence type="ECO:0000256" key="1">
    <source>
        <dbReference type="ARBA" id="ARBA00005870"/>
    </source>
</evidence>
<keyword evidence="6 7" id="KW-0342">GTP-binding</keyword>
<reference evidence="9 10" key="1">
    <citation type="submission" date="2018-11" db="EMBL/GenBank/DDBJ databases">
        <title>Species Designations Belie Phenotypic and Genotypic Heterogeneity in Oral Streptococci.</title>
        <authorList>
            <person name="Velsko I."/>
        </authorList>
    </citation>
    <scope>NUCLEOTIDE SEQUENCE [LARGE SCALE GENOMIC DNA]</scope>
    <source>
        <strain evidence="9 10">BCC49</strain>
    </source>
</reference>
<keyword evidence="4 7" id="KW-0251">Elongation factor</keyword>
<dbReference type="Pfam" id="PF00679">
    <property type="entry name" value="EFG_C"/>
    <property type="match status" value="1"/>
</dbReference>
<dbReference type="FunFam" id="3.30.70.870:FF:000001">
    <property type="entry name" value="Elongation factor G"/>
    <property type="match status" value="1"/>
</dbReference>
<dbReference type="InterPro" id="IPR020568">
    <property type="entry name" value="Ribosomal_Su5_D2-typ_SF"/>
</dbReference>
<dbReference type="CDD" id="cd16262">
    <property type="entry name" value="EFG_III"/>
    <property type="match status" value="1"/>
</dbReference>
<sequence length="693" mass="76760">MAREFSLEKTRNIGIMAHVDAGKTTTTERILYYTGKIHKIGETHEGASQMDWMEQEQERGITITSAATTAQWDNHRVNIIDTPGHVDFTIEVQRSLRVLDGAVTVLDSQSGVEPQTETVWRQATEYGVPRIVFANKMDKIGADFLYSVSTLHDRLQANAHPIQLPIGSEDDFRGIIDLIKMKAEIYTNDLGTDILEEDIPAEYLDQAQEYREKLVEAVAETDEELMMKYLEGEEITNEELKAGIRKATINVEFFPVLCGSAFKNKGVQLMLDAVIDYLPSPLDIPAIKGINPDADAEETRPASDEEPFAALAFKIMTDPFVGRLTFFRVYSGVLQSGSYVLNTSKGKRERIGRILQMHANSRQEIDTVYSGDIAAAVGLKDTTTGDSLTDEKAKIILESINVPEPVIQLMVEPKSKADQDKMGIALQKLAEEDPTFRVETNVETGETVISGMGELHLDVLVDRMRREFKVEANVGAPQVSYRETFRASTQARGFFKRQSGGKGQFGDVWIEFTPNEEGKGFEFENAIVGGVVPREFIPAVEKGLVESMANGVLAGYPMVDVKAKLYDGSYHDVDSSETAFKIAASLALKEAAKSAQPAILEPMMLVTITVPEENLGDVMGHVTARRGRVDGMEAHGNSQIVRAYVPLAEMFGYATVLRSASQGRGTFMMVFDHYEDVPKSVQEEIIKKNKGED</sequence>
<dbReference type="CDD" id="cd04088">
    <property type="entry name" value="EFG_mtEFG_II"/>
    <property type="match status" value="1"/>
</dbReference>
<evidence type="ECO:0000256" key="3">
    <source>
        <dbReference type="ARBA" id="ARBA00022741"/>
    </source>
</evidence>
<dbReference type="InterPro" id="IPR035647">
    <property type="entry name" value="EFG_III/V"/>
</dbReference>
<proteinExistence type="inferred from homology"/>
<comment type="similarity">
    <text evidence="1 7">Belongs to the TRAFAC class translation factor GTPase superfamily. Classic translation factor GTPase family. EF-G/EF-2 subfamily.</text>
</comment>
<dbReference type="GO" id="GO:0032790">
    <property type="term" value="P:ribosome disassembly"/>
    <property type="evidence" value="ECO:0007669"/>
    <property type="project" value="TreeGrafter"/>
</dbReference>
<dbReference type="InterPro" id="IPR041095">
    <property type="entry name" value="EFG_II"/>
</dbReference>
<dbReference type="InterPro" id="IPR004540">
    <property type="entry name" value="Transl_elong_EFG/EF2"/>
</dbReference>
<evidence type="ECO:0000256" key="2">
    <source>
        <dbReference type="ARBA" id="ARBA00017872"/>
    </source>
</evidence>
<dbReference type="Proteomes" id="UP000280535">
    <property type="component" value="Unassembled WGS sequence"/>
</dbReference>
<dbReference type="InterPro" id="IPR009022">
    <property type="entry name" value="EFG_III"/>
</dbReference>
<dbReference type="InterPro" id="IPR031157">
    <property type="entry name" value="G_TR_CS"/>
</dbReference>
<dbReference type="InterPro" id="IPR000795">
    <property type="entry name" value="T_Tr_GTP-bd_dom"/>
</dbReference>
<dbReference type="PANTHER" id="PTHR43261">
    <property type="entry name" value="TRANSLATION ELONGATION FACTOR G-RELATED"/>
    <property type="match status" value="1"/>
</dbReference>
<dbReference type="PROSITE" id="PS51722">
    <property type="entry name" value="G_TR_2"/>
    <property type="match status" value="1"/>
</dbReference>
<organism evidence="9 10">
    <name type="scientific">Streptococcus mitis</name>
    <dbReference type="NCBI Taxonomy" id="28037"/>
    <lineage>
        <taxon>Bacteria</taxon>
        <taxon>Bacillati</taxon>
        <taxon>Bacillota</taxon>
        <taxon>Bacilli</taxon>
        <taxon>Lactobacillales</taxon>
        <taxon>Streptococcaceae</taxon>
        <taxon>Streptococcus</taxon>
        <taxon>Streptococcus mitis group</taxon>
    </lineage>
</organism>
<dbReference type="CDD" id="cd01886">
    <property type="entry name" value="EF-G"/>
    <property type="match status" value="1"/>
</dbReference>
<dbReference type="SUPFAM" id="SSF50447">
    <property type="entry name" value="Translation proteins"/>
    <property type="match status" value="1"/>
</dbReference>
<accession>A0A3R9IUN2</accession>
<evidence type="ECO:0000256" key="4">
    <source>
        <dbReference type="ARBA" id="ARBA00022768"/>
    </source>
</evidence>
<dbReference type="SUPFAM" id="SSF54980">
    <property type="entry name" value="EF-G C-terminal domain-like"/>
    <property type="match status" value="2"/>
</dbReference>
<dbReference type="InterPro" id="IPR027417">
    <property type="entry name" value="P-loop_NTPase"/>
</dbReference>
<dbReference type="InterPro" id="IPR014721">
    <property type="entry name" value="Ribsml_uS5_D2-typ_fold_subgr"/>
</dbReference>
<dbReference type="HAMAP" id="MF_00054_B">
    <property type="entry name" value="EF_G_EF_2_B"/>
    <property type="match status" value="1"/>
</dbReference>
<dbReference type="NCBIfam" id="NF009381">
    <property type="entry name" value="PRK12740.1-5"/>
    <property type="match status" value="1"/>
</dbReference>
<keyword evidence="3 7" id="KW-0547">Nucleotide-binding</keyword>
<dbReference type="SMART" id="SM00838">
    <property type="entry name" value="EFG_C"/>
    <property type="match status" value="1"/>
</dbReference>
<dbReference type="Pfam" id="PF22042">
    <property type="entry name" value="EF-G_D2"/>
    <property type="match status" value="1"/>
</dbReference>
<dbReference type="CDD" id="cd03713">
    <property type="entry name" value="EFG_mtEFG_C"/>
    <property type="match status" value="1"/>
</dbReference>
<dbReference type="FunFam" id="3.30.230.10:FF:000003">
    <property type="entry name" value="Elongation factor G"/>
    <property type="match status" value="1"/>
</dbReference>
<dbReference type="Pfam" id="PF00009">
    <property type="entry name" value="GTP_EFTU"/>
    <property type="match status" value="1"/>
</dbReference>
<dbReference type="InterPro" id="IPR005225">
    <property type="entry name" value="Small_GTP-bd"/>
</dbReference>
<dbReference type="GO" id="GO:0005525">
    <property type="term" value="F:GTP binding"/>
    <property type="evidence" value="ECO:0007669"/>
    <property type="project" value="UniProtKB-UniRule"/>
</dbReference>
<comment type="caution">
    <text evidence="9">The sequence shown here is derived from an EMBL/GenBank/DDBJ whole genome shotgun (WGS) entry which is preliminary data.</text>
</comment>
<dbReference type="Pfam" id="PF03764">
    <property type="entry name" value="EFG_IV"/>
    <property type="match status" value="1"/>
</dbReference>
<dbReference type="FunFam" id="3.40.50.300:FF:000029">
    <property type="entry name" value="Elongation factor G"/>
    <property type="match status" value="1"/>
</dbReference>
<protein>
    <recommendedName>
        <fullName evidence="2 7">Elongation factor G</fullName>
        <shortName evidence="7">EF-G</shortName>
    </recommendedName>
</protein>
<dbReference type="InterPro" id="IPR053905">
    <property type="entry name" value="EF-G-like_DII"/>
</dbReference>
<dbReference type="EMBL" id="RJOA01000001">
    <property type="protein sequence ID" value="RSJ00154.1"/>
    <property type="molecule type" value="Genomic_DNA"/>
</dbReference>
<dbReference type="GO" id="GO:0003924">
    <property type="term" value="F:GTPase activity"/>
    <property type="evidence" value="ECO:0007669"/>
    <property type="project" value="InterPro"/>
</dbReference>
<dbReference type="GO" id="GO:0003746">
    <property type="term" value="F:translation elongation factor activity"/>
    <property type="evidence" value="ECO:0007669"/>
    <property type="project" value="UniProtKB-UniRule"/>
</dbReference>
<dbReference type="InterPro" id="IPR005517">
    <property type="entry name" value="Transl_elong_EFG/EF2_IV"/>
</dbReference>
<dbReference type="InterPro" id="IPR000640">
    <property type="entry name" value="EFG_V-like"/>
</dbReference>
<dbReference type="SUPFAM" id="SSF54211">
    <property type="entry name" value="Ribosomal protein S5 domain 2-like"/>
    <property type="match status" value="1"/>
</dbReference>
<feature type="domain" description="Tr-type G" evidence="8">
    <location>
        <begin position="8"/>
        <end position="282"/>
    </location>
</feature>
<dbReference type="Gene3D" id="2.40.30.10">
    <property type="entry name" value="Translation factors"/>
    <property type="match status" value="1"/>
</dbReference>
<dbReference type="InterPro" id="IPR047872">
    <property type="entry name" value="EFG_IV"/>
</dbReference>
<dbReference type="RefSeq" id="WP_125410873.1">
    <property type="nucleotide sequence ID" value="NZ_RJOA01000001.1"/>
</dbReference>
<keyword evidence="5 7" id="KW-0648">Protein biosynthesis</keyword>
<feature type="binding site" evidence="7">
    <location>
        <begin position="17"/>
        <end position="24"/>
    </location>
    <ligand>
        <name>GTP</name>
        <dbReference type="ChEBI" id="CHEBI:37565"/>
    </ligand>
</feature>
<dbReference type="NCBIfam" id="TIGR00484">
    <property type="entry name" value="EF-G"/>
    <property type="match status" value="1"/>
</dbReference>
<dbReference type="PRINTS" id="PR00315">
    <property type="entry name" value="ELONGATNFCT"/>
</dbReference>
<comment type="function">
    <text evidence="7">Catalyzes the GTP-dependent ribosomal translocation step during translation elongation. During this step, the ribosome changes from the pre-translocational (PRE) to the post-translocational (POST) state as the newly formed A-site-bound peptidyl-tRNA and P-site-bound deacylated tRNA move to the P and E sites, respectively. Catalyzes the coordinated movement of the two tRNA molecules, the mRNA and conformational changes in the ribosome.</text>
</comment>
<dbReference type="NCBIfam" id="NF009379">
    <property type="entry name" value="PRK12740.1-3"/>
    <property type="match status" value="1"/>
</dbReference>
<evidence type="ECO:0000256" key="6">
    <source>
        <dbReference type="ARBA" id="ARBA00023134"/>
    </source>
</evidence>
<dbReference type="Pfam" id="PF14492">
    <property type="entry name" value="EFG_III"/>
    <property type="match status" value="1"/>
</dbReference>
<dbReference type="GO" id="GO:0005737">
    <property type="term" value="C:cytoplasm"/>
    <property type="evidence" value="ECO:0007669"/>
    <property type="project" value="UniProtKB-SubCell"/>
</dbReference>
<evidence type="ECO:0000313" key="10">
    <source>
        <dbReference type="Proteomes" id="UP000280535"/>
    </source>
</evidence>
<feature type="binding site" evidence="7">
    <location>
        <begin position="81"/>
        <end position="85"/>
    </location>
    <ligand>
        <name>GTP</name>
        <dbReference type="ChEBI" id="CHEBI:37565"/>
    </ligand>
</feature>
<dbReference type="Gene3D" id="3.40.50.300">
    <property type="entry name" value="P-loop containing nucleotide triphosphate hydrolases"/>
    <property type="match status" value="1"/>
</dbReference>
<evidence type="ECO:0000256" key="7">
    <source>
        <dbReference type="HAMAP-Rule" id="MF_00054"/>
    </source>
</evidence>
<dbReference type="FunFam" id="3.30.70.240:FF:000001">
    <property type="entry name" value="Elongation factor G"/>
    <property type="match status" value="1"/>
</dbReference>
<feature type="binding site" evidence="7">
    <location>
        <begin position="135"/>
        <end position="138"/>
    </location>
    <ligand>
        <name>GTP</name>
        <dbReference type="ChEBI" id="CHEBI:37565"/>
    </ligand>
</feature>
<gene>
    <name evidence="9" type="primary">fus</name>
    <name evidence="7" type="synonym">fusA</name>
    <name evidence="9" type="ORF">D8843_00965</name>
</gene>
<dbReference type="InterPro" id="IPR009000">
    <property type="entry name" value="Transl_B-barrel_sf"/>
</dbReference>
<dbReference type="PROSITE" id="PS00301">
    <property type="entry name" value="G_TR_1"/>
    <property type="match status" value="1"/>
</dbReference>
<dbReference type="PANTHER" id="PTHR43261:SF1">
    <property type="entry name" value="RIBOSOME-RELEASING FACTOR 2, MITOCHONDRIAL"/>
    <property type="match status" value="1"/>
</dbReference>
<dbReference type="AlphaFoldDB" id="A0A3R9IUN2"/>
<dbReference type="CDD" id="cd01434">
    <property type="entry name" value="EFG_mtEFG1_IV"/>
    <property type="match status" value="1"/>
</dbReference>
<dbReference type="NCBIfam" id="TIGR00231">
    <property type="entry name" value="small_GTP"/>
    <property type="match status" value="1"/>
</dbReference>
<dbReference type="SMART" id="SM00889">
    <property type="entry name" value="EFG_IV"/>
    <property type="match status" value="1"/>
</dbReference>
<dbReference type="FunFam" id="2.40.30.10:FF:000006">
    <property type="entry name" value="Elongation factor G"/>
    <property type="match status" value="1"/>
</dbReference>
<keyword evidence="7" id="KW-0963">Cytoplasm</keyword>
<dbReference type="Gene3D" id="3.30.230.10">
    <property type="match status" value="1"/>
</dbReference>
<name>A0A3R9IUN2_STRMT</name>
<evidence type="ECO:0000313" key="9">
    <source>
        <dbReference type="EMBL" id="RSJ00154.1"/>
    </source>
</evidence>
<dbReference type="Gene3D" id="3.30.70.870">
    <property type="entry name" value="Elongation Factor G (Translational Gtpase), domain 3"/>
    <property type="match status" value="1"/>
</dbReference>
<dbReference type="SUPFAM" id="SSF52540">
    <property type="entry name" value="P-loop containing nucleoside triphosphate hydrolases"/>
    <property type="match status" value="1"/>
</dbReference>
<evidence type="ECO:0000256" key="5">
    <source>
        <dbReference type="ARBA" id="ARBA00022917"/>
    </source>
</evidence>
<comment type="subcellular location">
    <subcellularLocation>
        <location evidence="7">Cytoplasm</location>
    </subcellularLocation>
</comment>